<feature type="domain" description="Tyr recombinase" evidence="2">
    <location>
        <begin position="1"/>
        <end position="171"/>
    </location>
</feature>
<keyword evidence="1" id="KW-0233">DNA recombination</keyword>
<dbReference type="GO" id="GO:0015074">
    <property type="term" value="P:DNA integration"/>
    <property type="evidence" value="ECO:0007669"/>
    <property type="project" value="InterPro"/>
</dbReference>
<dbReference type="RefSeq" id="WP_014442867.1">
    <property type="nucleotide sequence ID" value="NC_017093.1"/>
</dbReference>
<evidence type="ECO:0000259" key="2">
    <source>
        <dbReference type="PROSITE" id="PS51898"/>
    </source>
</evidence>
<gene>
    <name evidence="3" type="ordered locus">AMIS_27520</name>
</gene>
<reference evidence="3 4" key="1">
    <citation type="submission" date="2012-02" db="EMBL/GenBank/DDBJ databases">
        <title>Complete genome sequence of Actinoplanes missouriensis 431 (= NBRC 102363).</title>
        <authorList>
            <person name="Ohnishi Y."/>
            <person name="Ishikawa J."/>
            <person name="Sekine M."/>
            <person name="Hosoyama A."/>
            <person name="Harada T."/>
            <person name="Narita H."/>
            <person name="Hata T."/>
            <person name="Konno Y."/>
            <person name="Tutikane K."/>
            <person name="Fujita N."/>
            <person name="Horinouchi S."/>
            <person name="Hayakawa M."/>
        </authorList>
    </citation>
    <scope>NUCLEOTIDE SEQUENCE [LARGE SCALE GENOMIC DNA]</scope>
    <source>
        <strain evidence="4">ATCC 14538 / DSM 43046 / CBS 188.64 / JCM 3121 / NBRC 102363 / NCIMB 12654 / NRRL B-3342 / UNCC 431</strain>
    </source>
</reference>
<dbReference type="eggNOG" id="COG4974">
    <property type="taxonomic scope" value="Bacteria"/>
</dbReference>
<protein>
    <submittedName>
        <fullName evidence="3">Putative phage integrase</fullName>
    </submittedName>
</protein>
<dbReference type="GO" id="GO:0003677">
    <property type="term" value="F:DNA binding"/>
    <property type="evidence" value="ECO:0007669"/>
    <property type="project" value="InterPro"/>
</dbReference>
<evidence type="ECO:0000256" key="1">
    <source>
        <dbReference type="ARBA" id="ARBA00023172"/>
    </source>
</evidence>
<accession>I0H4N5</accession>
<keyword evidence="4" id="KW-1185">Reference proteome</keyword>
<proteinExistence type="predicted"/>
<dbReference type="PROSITE" id="PS51898">
    <property type="entry name" value="TYR_RECOMBINASE"/>
    <property type="match status" value="1"/>
</dbReference>
<organism evidence="3 4">
    <name type="scientific">Actinoplanes missouriensis (strain ATCC 14538 / DSM 43046 / CBS 188.64 / JCM 3121 / NBRC 102363 / NCIMB 12654 / NRRL B-3342 / UNCC 431)</name>
    <dbReference type="NCBI Taxonomy" id="512565"/>
    <lineage>
        <taxon>Bacteria</taxon>
        <taxon>Bacillati</taxon>
        <taxon>Actinomycetota</taxon>
        <taxon>Actinomycetes</taxon>
        <taxon>Micromonosporales</taxon>
        <taxon>Micromonosporaceae</taxon>
        <taxon>Actinoplanes</taxon>
    </lineage>
</organism>
<dbReference type="Pfam" id="PF00589">
    <property type="entry name" value="Phage_integrase"/>
    <property type="match status" value="1"/>
</dbReference>
<dbReference type="HOGENOM" id="CLU_1222630_0_0_11"/>
<dbReference type="CDD" id="cd00397">
    <property type="entry name" value="DNA_BRE_C"/>
    <property type="match status" value="1"/>
</dbReference>
<dbReference type="InterPro" id="IPR002104">
    <property type="entry name" value="Integrase_catalytic"/>
</dbReference>
<dbReference type="GO" id="GO:0006310">
    <property type="term" value="P:DNA recombination"/>
    <property type="evidence" value="ECO:0007669"/>
    <property type="project" value="UniProtKB-KW"/>
</dbReference>
<dbReference type="Proteomes" id="UP000007882">
    <property type="component" value="Chromosome"/>
</dbReference>
<dbReference type="InterPro" id="IPR011010">
    <property type="entry name" value="DNA_brk_join_enz"/>
</dbReference>
<dbReference type="PATRIC" id="fig|512565.3.peg.2753"/>
<evidence type="ECO:0000313" key="4">
    <source>
        <dbReference type="Proteomes" id="UP000007882"/>
    </source>
</evidence>
<evidence type="ECO:0000313" key="3">
    <source>
        <dbReference type="EMBL" id="BAL87972.1"/>
    </source>
</evidence>
<sequence>MCVVWKWCGCLRSVEIVPLLQIVPSKSNEERLLLVGPELASVVATIVTRVRADNGGTVPLVARYDHHEPVMGPPLPHLFQRTSARHHQSRVISPRSVADLLNTTLVRIGLTDAAGASLRFTPHDFRRMFATEAVTGGLPIHIVARLLGHANLATTKAYTAVFQDDLVRSYRAFLDQQRSVRPEAEYREPTDTDWHEFHSTSSCANWSWAPVRDLTAVPVSTNTPAS</sequence>
<dbReference type="InterPro" id="IPR013762">
    <property type="entry name" value="Integrase-like_cat_sf"/>
</dbReference>
<dbReference type="Gene3D" id="1.10.443.10">
    <property type="entry name" value="Intergrase catalytic core"/>
    <property type="match status" value="1"/>
</dbReference>
<dbReference type="EMBL" id="AP012319">
    <property type="protein sequence ID" value="BAL87972.1"/>
    <property type="molecule type" value="Genomic_DNA"/>
</dbReference>
<dbReference type="AlphaFoldDB" id="I0H4N5"/>
<dbReference type="STRING" id="512565.AMIS_27520"/>
<name>I0H4N5_ACTM4</name>
<dbReference type="KEGG" id="ams:AMIS_27520"/>
<dbReference type="SUPFAM" id="SSF56349">
    <property type="entry name" value="DNA breaking-rejoining enzymes"/>
    <property type="match status" value="1"/>
</dbReference>